<dbReference type="OrthoDB" id="4185642at2759"/>
<evidence type="ECO:0000313" key="3">
    <source>
        <dbReference type="Proteomes" id="UP000030104"/>
    </source>
</evidence>
<evidence type="ECO:0000259" key="1">
    <source>
        <dbReference type="PROSITE" id="PS50011"/>
    </source>
</evidence>
<dbReference type="Gene3D" id="1.10.510.10">
    <property type="entry name" value="Transferase(Phosphotransferase) domain 1"/>
    <property type="match status" value="1"/>
</dbReference>
<dbReference type="Proteomes" id="UP000030104">
    <property type="component" value="Unassembled WGS sequence"/>
</dbReference>
<dbReference type="GO" id="GO:0005524">
    <property type="term" value="F:ATP binding"/>
    <property type="evidence" value="ECO:0007669"/>
    <property type="project" value="InterPro"/>
</dbReference>
<evidence type="ECO:0000313" key="2">
    <source>
        <dbReference type="EMBL" id="KGO76425.1"/>
    </source>
</evidence>
<dbReference type="PhylomeDB" id="A0A0A2LIS2"/>
<reference evidence="2 3" key="1">
    <citation type="journal article" date="2015" name="Mol. Plant Microbe Interact.">
        <title>Genome, transcriptome, and functional analyses of Penicillium expansum provide new insights into secondary metabolism and pathogenicity.</title>
        <authorList>
            <person name="Ballester A.R."/>
            <person name="Marcet-Houben M."/>
            <person name="Levin E."/>
            <person name="Sela N."/>
            <person name="Selma-Lazaro C."/>
            <person name="Carmona L."/>
            <person name="Wisniewski M."/>
            <person name="Droby S."/>
            <person name="Gonzalez-Candelas L."/>
            <person name="Gabaldon T."/>
        </authorList>
    </citation>
    <scope>NUCLEOTIDE SEQUENCE [LARGE SCALE GENOMIC DNA]</scope>
    <source>
        <strain evidence="2 3">PHI-1</strain>
    </source>
</reference>
<comment type="caution">
    <text evidence="2">The sequence shown here is derived from an EMBL/GenBank/DDBJ whole genome shotgun (WGS) entry which is preliminary data.</text>
</comment>
<gene>
    <name evidence="2" type="ORF">PITC_073070</name>
</gene>
<dbReference type="PROSITE" id="PS50011">
    <property type="entry name" value="PROTEIN_KINASE_DOM"/>
    <property type="match status" value="1"/>
</dbReference>
<organism evidence="2 3">
    <name type="scientific">Penicillium italicum</name>
    <name type="common">Blue mold</name>
    <dbReference type="NCBI Taxonomy" id="40296"/>
    <lineage>
        <taxon>Eukaryota</taxon>
        <taxon>Fungi</taxon>
        <taxon>Dikarya</taxon>
        <taxon>Ascomycota</taxon>
        <taxon>Pezizomycotina</taxon>
        <taxon>Eurotiomycetes</taxon>
        <taxon>Eurotiomycetidae</taxon>
        <taxon>Eurotiales</taxon>
        <taxon>Aspergillaceae</taxon>
        <taxon>Penicillium</taxon>
    </lineage>
</organism>
<dbReference type="SUPFAM" id="SSF56112">
    <property type="entry name" value="Protein kinase-like (PK-like)"/>
    <property type="match status" value="1"/>
</dbReference>
<dbReference type="AlphaFoldDB" id="A0A0A2LIS2"/>
<dbReference type="InterPro" id="IPR000719">
    <property type="entry name" value="Prot_kinase_dom"/>
</dbReference>
<dbReference type="GO" id="GO:0004672">
    <property type="term" value="F:protein kinase activity"/>
    <property type="evidence" value="ECO:0007669"/>
    <property type="project" value="InterPro"/>
</dbReference>
<sequence>MRPSNQGSLDVVPANTRIVREIDRSDASSVFEIEFEGRKYAMKLFHDNGDPGFAENGRDLNRFRCELNAYMNLREHSVCERGFVPYFYGHIDRIDPTAFYPAFQHFAHDKYHPKAILLEYLPNAESLNCENYSEACYHKAIEGMKQIHAAHVHHRDVYPKNILVVPGVQKRMVWVDFDVATTFSIEGPDEQRLSEEEDTLVAEFGEFLRADQKQGLCKNTKWY</sequence>
<name>A0A0A2LIS2_PENIT</name>
<dbReference type="STRING" id="40296.A0A0A2LIS2"/>
<dbReference type="InterPro" id="IPR011009">
    <property type="entry name" value="Kinase-like_dom_sf"/>
</dbReference>
<accession>A0A0A2LIS2</accession>
<keyword evidence="3" id="KW-1185">Reference proteome</keyword>
<dbReference type="EMBL" id="JQGA01000261">
    <property type="protein sequence ID" value="KGO76425.1"/>
    <property type="molecule type" value="Genomic_DNA"/>
</dbReference>
<dbReference type="OMA" id="ENYSEAC"/>
<proteinExistence type="predicted"/>
<dbReference type="Pfam" id="PF06293">
    <property type="entry name" value="Kdo"/>
    <property type="match status" value="1"/>
</dbReference>
<feature type="domain" description="Protein kinase" evidence="1">
    <location>
        <begin position="16"/>
        <end position="223"/>
    </location>
</feature>
<protein>
    <recommendedName>
        <fullName evidence="1">Protein kinase domain-containing protein</fullName>
    </recommendedName>
</protein>
<dbReference type="HOGENOM" id="CLU_076921_2_1_1"/>